<dbReference type="Proteomes" id="UP000258309">
    <property type="component" value="Unassembled WGS sequence"/>
</dbReference>
<evidence type="ECO:0000256" key="3">
    <source>
        <dbReference type="ARBA" id="ARBA00023136"/>
    </source>
</evidence>
<feature type="non-terminal residue" evidence="7">
    <location>
        <position position="1"/>
    </location>
</feature>
<comment type="subcellular location">
    <subcellularLocation>
        <location evidence="1">Endomembrane system</location>
    </subcellularLocation>
</comment>
<feature type="region of interest" description="Disordered" evidence="6">
    <location>
        <begin position="387"/>
        <end position="441"/>
    </location>
</feature>
<keyword evidence="2" id="KW-0519">Myristate</keyword>
<proteinExistence type="predicted"/>
<evidence type="ECO:0000256" key="4">
    <source>
        <dbReference type="ARBA" id="ARBA00023139"/>
    </source>
</evidence>
<dbReference type="GO" id="GO:0032008">
    <property type="term" value="P:positive regulation of TOR signaling"/>
    <property type="evidence" value="ECO:0007669"/>
    <property type="project" value="InterPro"/>
</dbReference>
<dbReference type="GO" id="GO:0031902">
    <property type="term" value="C:late endosome membrane"/>
    <property type="evidence" value="ECO:0007669"/>
    <property type="project" value="InterPro"/>
</dbReference>
<evidence type="ECO:0000313" key="7">
    <source>
        <dbReference type="EMBL" id="RFU30204.1"/>
    </source>
</evidence>
<dbReference type="GO" id="GO:0016197">
    <property type="term" value="P:endosomal transport"/>
    <property type="evidence" value="ECO:0007669"/>
    <property type="project" value="InterPro"/>
</dbReference>
<keyword evidence="4" id="KW-0564">Palmitate</keyword>
<evidence type="ECO:0000256" key="1">
    <source>
        <dbReference type="ARBA" id="ARBA00004308"/>
    </source>
</evidence>
<dbReference type="GO" id="GO:0045121">
    <property type="term" value="C:membrane raft"/>
    <property type="evidence" value="ECO:0007669"/>
    <property type="project" value="InterPro"/>
</dbReference>
<dbReference type="GO" id="GO:0043410">
    <property type="term" value="P:positive regulation of MAPK cascade"/>
    <property type="evidence" value="ECO:0007669"/>
    <property type="project" value="InterPro"/>
</dbReference>
<dbReference type="InterPro" id="IPR028209">
    <property type="entry name" value="LAMTOR1/MEH1"/>
</dbReference>
<dbReference type="GO" id="GO:0001919">
    <property type="term" value="P:regulation of receptor recycling"/>
    <property type="evidence" value="ECO:0007669"/>
    <property type="project" value="InterPro"/>
</dbReference>
<gene>
    <name evidence="7" type="ORF">B7463_g6148</name>
</gene>
<keyword evidence="5" id="KW-0449">Lipoprotein</keyword>
<evidence type="ECO:0000256" key="5">
    <source>
        <dbReference type="ARBA" id="ARBA00023288"/>
    </source>
</evidence>
<reference evidence="7 8" key="1">
    <citation type="submission" date="2018-05" db="EMBL/GenBank/DDBJ databases">
        <title>Draft genome sequence of Scytalidium lignicola DSM 105466, a ubiquitous saprotrophic fungus.</title>
        <authorList>
            <person name="Buettner E."/>
            <person name="Gebauer A.M."/>
            <person name="Hofrichter M."/>
            <person name="Liers C."/>
            <person name="Kellner H."/>
        </authorList>
    </citation>
    <scope>NUCLEOTIDE SEQUENCE [LARGE SCALE GENOMIC DNA]</scope>
    <source>
        <strain evidence="7 8">DSM 105466</strain>
    </source>
</reference>
<feature type="non-terminal residue" evidence="7">
    <location>
        <position position="441"/>
    </location>
</feature>
<dbReference type="GO" id="GO:0071230">
    <property type="term" value="P:cellular response to amino acid stimulus"/>
    <property type="evidence" value="ECO:0007669"/>
    <property type="project" value="InterPro"/>
</dbReference>
<keyword evidence="8" id="KW-1185">Reference proteome</keyword>
<dbReference type="Pfam" id="PF15454">
    <property type="entry name" value="LAMTOR"/>
    <property type="match status" value="1"/>
</dbReference>
<name>A0A3E2H9W9_SCYLI</name>
<keyword evidence="3" id="KW-0472">Membrane</keyword>
<accession>A0A3E2H9W9</accession>
<dbReference type="GO" id="GO:0071986">
    <property type="term" value="C:Ragulator complex"/>
    <property type="evidence" value="ECO:0007669"/>
    <property type="project" value="InterPro"/>
</dbReference>
<sequence>MRFALEAQMMQTVWKDGWLVPSQPCVRREEQKLLRWKARNCSSCRLWYVSMANEAKLEAWQHYGLLGGSSSSVEEEFGDWKGLRCTGDHAMSLRVGLSTPGPQYLKFLEEYAFEIRVRWEMEKNPLPCMRRDDGIDGIRTDRFEFMVGNYAVRRFLEKLDVMMESRRATKRDLIGAGIRVGDDDLESTEKGLLWYFGRSGIAHSDVEDNDYGSIINEFSEKVGCLSLAAPRKSYSKHSVRIAVKVGKRVLKVVTCSWSLKEVFAGHRKVTGTFHRLRVSSCLGSQRKSDEVDEDESSRLLYGDGQSHQYGSFGDQNVGIVQADPQEVQRETEALQKVVAQTSNHLVDIFAMVPQNAHRGPPVLYPDQDPRLLRYHDVLAKLCSQHQPAPEIQLTSDSPQKIDDGWMSEEDETTESSSYKRVKSDDIGPLLGGFADVDSAMK</sequence>
<dbReference type="EMBL" id="NCSJ02000106">
    <property type="protein sequence ID" value="RFU30204.1"/>
    <property type="molecule type" value="Genomic_DNA"/>
</dbReference>
<evidence type="ECO:0000256" key="2">
    <source>
        <dbReference type="ARBA" id="ARBA00022707"/>
    </source>
</evidence>
<evidence type="ECO:0000256" key="6">
    <source>
        <dbReference type="SAM" id="MobiDB-lite"/>
    </source>
</evidence>
<protein>
    <submittedName>
        <fullName evidence="7">Uncharacterized protein</fullName>
    </submittedName>
</protein>
<comment type="caution">
    <text evidence="7">The sequence shown here is derived from an EMBL/GenBank/DDBJ whole genome shotgun (WGS) entry which is preliminary data.</text>
</comment>
<dbReference type="SMART" id="SM01262">
    <property type="entry name" value="LAMTOR"/>
    <property type="match status" value="1"/>
</dbReference>
<evidence type="ECO:0000313" key="8">
    <source>
        <dbReference type="Proteomes" id="UP000258309"/>
    </source>
</evidence>
<organism evidence="7 8">
    <name type="scientific">Scytalidium lignicola</name>
    <name type="common">Hyphomycete</name>
    <dbReference type="NCBI Taxonomy" id="5539"/>
    <lineage>
        <taxon>Eukaryota</taxon>
        <taxon>Fungi</taxon>
        <taxon>Dikarya</taxon>
        <taxon>Ascomycota</taxon>
        <taxon>Pezizomycotina</taxon>
        <taxon>Leotiomycetes</taxon>
        <taxon>Leotiomycetes incertae sedis</taxon>
        <taxon>Scytalidium</taxon>
    </lineage>
</organism>
<dbReference type="AlphaFoldDB" id="A0A3E2H9W9"/>
<dbReference type="OrthoDB" id="5299893at2759"/>